<feature type="region of interest" description="Disordered" evidence="1">
    <location>
        <begin position="73"/>
        <end position="138"/>
    </location>
</feature>
<comment type="caution">
    <text evidence="2">The sequence shown here is derived from an EMBL/GenBank/DDBJ whole genome shotgun (WGS) entry which is preliminary data.</text>
</comment>
<keyword evidence="3" id="KW-1185">Reference proteome</keyword>
<feature type="region of interest" description="Disordered" evidence="1">
    <location>
        <begin position="44"/>
        <end position="63"/>
    </location>
</feature>
<dbReference type="EMBL" id="JAZHXJ010001706">
    <property type="protein sequence ID" value="KAL1844451.1"/>
    <property type="molecule type" value="Genomic_DNA"/>
</dbReference>
<evidence type="ECO:0000313" key="2">
    <source>
        <dbReference type="EMBL" id="KAL1844451.1"/>
    </source>
</evidence>
<reference evidence="2 3" key="1">
    <citation type="journal article" date="2024" name="Commun. Biol.">
        <title>Comparative genomic analysis of thermophilic fungi reveals convergent evolutionary adaptations and gene losses.</title>
        <authorList>
            <person name="Steindorff A.S."/>
            <person name="Aguilar-Pontes M.V."/>
            <person name="Robinson A.J."/>
            <person name="Andreopoulos B."/>
            <person name="LaButti K."/>
            <person name="Kuo A."/>
            <person name="Mondo S."/>
            <person name="Riley R."/>
            <person name="Otillar R."/>
            <person name="Haridas S."/>
            <person name="Lipzen A."/>
            <person name="Grimwood J."/>
            <person name="Schmutz J."/>
            <person name="Clum A."/>
            <person name="Reid I.D."/>
            <person name="Moisan M.C."/>
            <person name="Butler G."/>
            <person name="Nguyen T.T.M."/>
            <person name="Dewar K."/>
            <person name="Conant G."/>
            <person name="Drula E."/>
            <person name="Henrissat B."/>
            <person name="Hansel C."/>
            <person name="Singer S."/>
            <person name="Hutchinson M.I."/>
            <person name="de Vries R.P."/>
            <person name="Natvig D.O."/>
            <person name="Powell A.J."/>
            <person name="Tsang A."/>
            <person name="Grigoriev I.V."/>
        </authorList>
    </citation>
    <scope>NUCLEOTIDE SEQUENCE [LARGE SCALE GENOMIC DNA]</scope>
    <source>
        <strain evidence="2 3">ATCC 24622</strain>
    </source>
</reference>
<accession>A0ABR3VS33</accession>
<dbReference type="Proteomes" id="UP001586593">
    <property type="component" value="Unassembled WGS sequence"/>
</dbReference>
<evidence type="ECO:0000256" key="1">
    <source>
        <dbReference type="SAM" id="MobiDB-lite"/>
    </source>
</evidence>
<organism evidence="2 3">
    <name type="scientific">Phialemonium thermophilum</name>
    <dbReference type="NCBI Taxonomy" id="223376"/>
    <lineage>
        <taxon>Eukaryota</taxon>
        <taxon>Fungi</taxon>
        <taxon>Dikarya</taxon>
        <taxon>Ascomycota</taxon>
        <taxon>Pezizomycotina</taxon>
        <taxon>Sordariomycetes</taxon>
        <taxon>Sordariomycetidae</taxon>
        <taxon>Cephalothecales</taxon>
        <taxon>Cephalothecaceae</taxon>
        <taxon>Phialemonium</taxon>
    </lineage>
</organism>
<evidence type="ECO:0000313" key="3">
    <source>
        <dbReference type="Proteomes" id="UP001586593"/>
    </source>
</evidence>
<gene>
    <name evidence="2" type="ORF">VTK73DRAFT_2527</name>
</gene>
<protein>
    <submittedName>
        <fullName evidence="2">Uncharacterized protein</fullName>
    </submittedName>
</protein>
<proteinExistence type="predicted"/>
<name>A0ABR3VS33_9PEZI</name>
<sequence>MPFARECSYIVGLAERAQGRGHATVRIGPGHFCSYSMVMNTASGTSEIDHRPSDGGGMHAPDASLARGRAAMPWHSSPLVTPSRTRLARSKDAHRSRPRPGPLQDAATARAPSPPFLGEPSPCSSRKPMCKPSLRTQQEKQRFRLRALLRRHASCKARIFALYARRARPPSSHATTAVLGLADRPPYLRPALPLGVVPGRAALADRSLRVTTLGGSRRDAKGQA</sequence>